<dbReference type="InterPro" id="IPR002018">
    <property type="entry name" value="CarbesteraseB"/>
</dbReference>
<reference evidence="2 3" key="1">
    <citation type="submission" date="2018-11" db="EMBL/GenBank/DDBJ databases">
        <authorList>
            <consortium name="Pathogen Informatics"/>
        </authorList>
    </citation>
    <scope>NUCLEOTIDE SEQUENCE [LARGE SCALE GENOMIC DNA]</scope>
</reference>
<dbReference type="InterPro" id="IPR029058">
    <property type="entry name" value="AB_hydrolase_fold"/>
</dbReference>
<gene>
    <name evidence="2" type="ORF">DILT_LOCUS12579</name>
</gene>
<dbReference type="OrthoDB" id="6063370at2759"/>
<keyword evidence="3" id="KW-1185">Reference proteome</keyword>
<accession>A0A3P7M3B9</accession>
<dbReference type="AlphaFoldDB" id="A0A3P7M3B9"/>
<dbReference type="Pfam" id="PF00135">
    <property type="entry name" value="COesterase"/>
    <property type="match status" value="1"/>
</dbReference>
<dbReference type="Gene3D" id="3.40.50.1820">
    <property type="entry name" value="alpha/beta hydrolase"/>
    <property type="match status" value="1"/>
</dbReference>
<dbReference type="Proteomes" id="UP000281553">
    <property type="component" value="Unassembled WGS sequence"/>
</dbReference>
<proteinExistence type="predicted"/>
<feature type="domain" description="Carboxylesterase type B" evidence="1">
    <location>
        <begin position="2"/>
        <end position="66"/>
    </location>
</feature>
<name>A0A3P7M3B9_DIBLA</name>
<dbReference type="SUPFAM" id="SSF53474">
    <property type="entry name" value="alpha/beta-Hydrolases"/>
    <property type="match status" value="1"/>
</dbReference>
<sequence length="80" mass="9137">MDAISGDIEFTCGTQKCCQRISQLPNTAGYVYTFVHKTRENGLPDWTGAMHGYQIDYVFWVPFPHNLSANFMITNRAKCE</sequence>
<evidence type="ECO:0000259" key="1">
    <source>
        <dbReference type="Pfam" id="PF00135"/>
    </source>
</evidence>
<dbReference type="EMBL" id="UYRU01066963">
    <property type="protein sequence ID" value="VDN16748.1"/>
    <property type="molecule type" value="Genomic_DNA"/>
</dbReference>
<protein>
    <recommendedName>
        <fullName evidence="1">Carboxylesterase type B domain-containing protein</fullName>
    </recommendedName>
</protein>
<evidence type="ECO:0000313" key="2">
    <source>
        <dbReference type="EMBL" id="VDN16748.1"/>
    </source>
</evidence>
<evidence type="ECO:0000313" key="3">
    <source>
        <dbReference type="Proteomes" id="UP000281553"/>
    </source>
</evidence>
<organism evidence="2 3">
    <name type="scientific">Dibothriocephalus latus</name>
    <name type="common">Fish tapeworm</name>
    <name type="synonym">Diphyllobothrium latum</name>
    <dbReference type="NCBI Taxonomy" id="60516"/>
    <lineage>
        <taxon>Eukaryota</taxon>
        <taxon>Metazoa</taxon>
        <taxon>Spiralia</taxon>
        <taxon>Lophotrochozoa</taxon>
        <taxon>Platyhelminthes</taxon>
        <taxon>Cestoda</taxon>
        <taxon>Eucestoda</taxon>
        <taxon>Diphyllobothriidea</taxon>
        <taxon>Diphyllobothriidae</taxon>
        <taxon>Dibothriocephalus</taxon>
    </lineage>
</organism>